<name>A0A2V1DFZ5_9PLEO</name>
<proteinExistence type="predicted"/>
<evidence type="ECO:0000313" key="3">
    <source>
        <dbReference type="Proteomes" id="UP000244855"/>
    </source>
</evidence>
<dbReference type="EMBL" id="KZ805450">
    <property type="protein sequence ID" value="PVH96958.1"/>
    <property type="molecule type" value="Genomic_DNA"/>
</dbReference>
<reference evidence="2 3" key="1">
    <citation type="journal article" date="2018" name="Sci. Rep.">
        <title>Comparative genomics provides insights into the lifestyle and reveals functional heterogeneity of dark septate endophytic fungi.</title>
        <authorList>
            <person name="Knapp D.G."/>
            <person name="Nemeth J.B."/>
            <person name="Barry K."/>
            <person name="Hainaut M."/>
            <person name="Henrissat B."/>
            <person name="Johnson J."/>
            <person name="Kuo A."/>
            <person name="Lim J.H.P."/>
            <person name="Lipzen A."/>
            <person name="Nolan M."/>
            <person name="Ohm R.A."/>
            <person name="Tamas L."/>
            <person name="Grigoriev I.V."/>
            <person name="Spatafora J.W."/>
            <person name="Nagy L.G."/>
            <person name="Kovacs G.M."/>
        </authorList>
    </citation>
    <scope>NUCLEOTIDE SEQUENCE [LARGE SCALE GENOMIC DNA]</scope>
    <source>
        <strain evidence="2 3">DSE2036</strain>
    </source>
</reference>
<evidence type="ECO:0000313" key="2">
    <source>
        <dbReference type="EMBL" id="PVH96958.1"/>
    </source>
</evidence>
<sequence length="75" mass="8322">MDFALYVKSLLLHALGSHVTAIAPSRERSGKSSQNKRKNIVYIGTVDETQASTNIFGIDMILKLDKFDAECIRGH</sequence>
<feature type="signal peptide" evidence="1">
    <location>
        <begin position="1"/>
        <end position="21"/>
    </location>
</feature>
<feature type="chain" id="PRO_5016118981" evidence="1">
    <location>
        <begin position="22"/>
        <end position="75"/>
    </location>
</feature>
<protein>
    <submittedName>
        <fullName evidence="2">Uncharacterized protein</fullName>
    </submittedName>
</protein>
<evidence type="ECO:0000256" key="1">
    <source>
        <dbReference type="SAM" id="SignalP"/>
    </source>
</evidence>
<dbReference type="AlphaFoldDB" id="A0A2V1DFZ5"/>
<accession>A0A2V1DFZ5</accession>
<dbReference type="Proteomes" id="UP000244855">
    <property type="component" value="Unassembled WGS sequence"/>
</dbReference>
<organism evidence="2 3">
    <name type="scientific">Periconia macrospinosa</name>
    <dbReference type="NCBI Taxonomy" id="97972"/>
    <lineage>
        <taxon>Eukaryota</taxon>
        <taxon>Fungi</taxon>
        <taxon>Dikarya</taxon>
        <taxon>Ascomycota</taxon>
        <taxon>Pezizomycotina</taxon>
        <taxon>Dothideomycetes</taxon>
        <taxon>Pleosporomycetidae</taxon>
        <taxon>Pleosporales</taxon>
        <taxon>Massarineae</taxon>
        <taxon>Periconiaceae</taxon>
        <taxon>Periconia</taxon>
    </lineage>
</organism>
<keyword evidence="3" id="KW-1185">Reference proteome</keyword>
<gene>
    <name evidence="2" type="ORF">DM02DRAFT_658759</name>
</gene>
<keyword evidence="1" id="KW-0732">Signal</keyword>